<feature type="domain" description="Disease resistance protein winged helix" evidence="9">
    <location>
        <begin position="423"/>
        <end position="494"/>
    </location>
</feature>
<evidence type="ECO:0008006" key="13">
    <source>
        <dbReference type="Google" id="ProtNLM"/>
    </source>
</evidence>
<dbReference type="Gene3D" id="1.10.8.430">
    <property type="entry name" value="Helical domain of apoptotic protease-activating factors"/>
    <property type="match status" value="1"/>
</dbReference>
<keyword evidence="2" id="KW-0433">Leucine-rich repeat</keyword>
<dbReference type="AlphaFoldDB" id="A0AAF0XJX2"/>
<keyword evidence="3" id="KW-0677">Repeat</keyword>
<reference evidence="11" key="1">
    <citation type="journal article" date="2016" name="Nat. Genet.">
        <title>A high-quality carrot genome assembly provides new insights into carotenoid accumulation and asterid genome evolution.</title>
        <authorList>
            <person name="Iorizzo M."/>
            <person name="Ellison S."/>
            <person name="Senalik D."/>
            <person name="Zeng P."/>
            <person name="Satapoomin P."/>
            <person name="Huang J."/>
            <person name="Bowman M."/>
            <person name="Iovene M."/>
            <person name="Sanseverino W."/>
            <person name="Cavagnaro P."/>
            <person name="Yildiz M."/>
            <person name="Macko-Podgorni A."/>
            <person name="Moranska E."/>
            <person name="Grzebelus E."/>
            <person name="Grzebelus D."/>
            <person name="Ashrafi H."/>
            <person name="Zheng Z."/>
            <person name="Cheng S."/>
            <person name="Spooner D."/>
            <person name="Van Deynze A."/>
            <person name="Simon P."/>
        </authorList>
    </citation>
    <scope>NUCLEOTIDE SEQUENCE</scope>
    <source>
        <tissue evidence="11">Leaf</tissue>
    </source>
</reference>
<dbReference type="Proteomes" id="UP000077755">
    <property type="component" value="Chromosome 7"/>
</dbReference>
<evidence type="ECO:0000259" key="9">
    <source>
        <dbReference type="Pfam" id="PF23559"/>
    </source>
</evidence>
<dbReference type="InterPro" id="IPR041118">
    <property type="entry name" value="Rx_N"/>
</dbReference>
<gene>
    <name evidence="11" type="ORF">DCAR_0728880</name>
</gene>
<evidence type="ECO:0000313" key="12">
    <source>
        <dbReference type="Proteomes" id="UP000077755"/>
    </source>
</evidence>
<dbReference type="GO" id="GO:0006952">
    <property type="term" value="P:defense response"/>
    <property type="evidence" value="ECO:0007669"/>
    <property type="project" value="UniProtKB-KW"/>
</dbReference>
<reference evidence="11" key="2">
    <citation type="submission" date="2022-03" db="EMBL/GenBank/DDBJ databases">
        <title>Draft title - Genomic analysis of global carrot germplasm unveils the trajectory of domestication and the origin of high carotenoid orange carrot.</title>
        <authorList>
            <person name="Iorizzo M."/>
            <person name="Ellison S."/>
            <person name="Senalik D."/>
            <person name="Macko-Podgorni A."/>
            <person name="Grzebelus D."/>
            <person name="Bostan H."/>
            <person name="Rolling W."/>
            <person name="Curaba J."/>
            <person name="Simon P."/>
        </authorList>
    </citation>
    <scope>NUCLEOTIDE SEQUENCE</scope>
    <source>
        <tissue evidence="11">Leaf</tissue>
    </source>
</reference>
<dbReference type="GO" id="GO:0043531">
    <property type="term" value="F:ADP binding"/>
    <property type="evidence" value="ECO:0007669"/>
    <property type="project" value="InterPro"/>
</dbReference>
<dbReference type="GO" id="GO:0051707">
    <property type="term" value="P:response to other organism"/>
    <property type="evidence" value="ECO:0007669"/>
    <property type="project" value="UniProtKB-ARBA"/>
</dbReference>
<dbReference type="PANTHER" id="PTHR36766">
    <property type="entry name" value="PLANT BROAD-SPECTRUM MILDEW RESISTANCE PROTEIN RPW8"/>
    <property type="match status" value="1"/>
</dbReference>
<sequence length="1143" mass="129812">MAEAIVVDLAAGLARKLVSLATDEVIQVWKLHEDLETLRERFELIGALLHDAQTKNLIMSTARIWFNKLEDVAQAAEAFMDELEYEVTRRKLENRHKVRDFFVPSKNTLLYRSKVAHKIKNINNSFDKICKWATDIGLKPVEHLISTVQHSEIRYTQPFEDESLIVGRDDDISFLVNMVCNPNDEALQVNAILGMGGQGKTTLARMVYNRDAVINMFPKRMWVTVSDDFDFMMILNQMVVSLTSRPSVLDNAEGLIKNLQEKLRGEKFLLVLDDVWNEKPEEWDKLRNSLLGIRGARGSKIFVTTRKQEVTDAMQCSDPYLVTKLTVEDSWELFKQKAFSNGGVLETEAFVALGKRMVERCGGLPLAIKTLGSLLYSKKTEEEWLLIQNSEIWKSKGVLSSLRLSYDNLPYSSLKRCFAYCSIMPKDHDIYKDELIQIWMALGFLPGDRTVLMEDIGNDYFDILLGNSLLQDVEKDEYGYITKCKMHDLVHDLALDVSSNYSTTVNPSRDVDKGSKATYVRLEGFKDVKRSMFKLRFDTVQALYTEITIFNFVLPKLKYLRVLVLESFCNEVPGSIGNLKYLKHLDLLRIDVDTIYKLPNHITRLYNLQTLRISQDRELPENICQLTNLRHLVIGYPEISYMFVGIERLTCLQTLPHFVVKKNQNCLVGQLGMLKNLRGTLSLYGLNDVENIEEARKAKLCEKSNIRHLLLKWTNNEDDREEGVFNDEGVLEGLEPHPNLKALEIEDFMGKKFASWIPTMTNMVKIAVKYCSRCEGFPPLGHLPKLREISIDRMENVKVIGNDLCGGQSLAQKAVTAALYPSMTTLILRRLPKLEEWVEDFLSKGGKDQIVFPKLERLEIFYCPRLRKILNSCFPSLKDLSITYSESNLILETMYMHVSSLTTLQLRNISDGGGDSSSSSSCSNLDSILKVLLKNNSLSLTSLDLLDCKDLQHLTLGVSLDSLSVYDCPNLVSFNLVEGLAGLKSLSLGGLPSSLLDGISAQIQSSALRFLRLGPFSDEFPWPFSSSLNSFPNLVLLSLRGREKVNSIALFEKLQFSTFPALTKLSISNFGGMKALVLSIEKLPCLNELRIHSCKDLERVLLFDESHCLEYLEISGCPILKERCGKESGPEWFKIQHIPGIKW</sequence>
<dbReference type="Pfam" id="PF23559">
    <property type="entry name" value="WHD_DRP"/>
    <property type="match status" value="1"/>
</dbReference>
<dbReference type="InterPro" id="IPR058922">
    <property type="entry name" value="WHD_DRP"/>
</dbReference>
<evidence type="ECO:0000259" key="10">
    <source>
        <dbReference type="Pfam" id="PF25019"/>
    </source>
</evidence>
<dbReference type="InterPro" id="IPR036388">
    <property type="entry name" value="WH-like_DNA-bd_sf"/>
</dbReference>
<feature type="domain" description="R13L1/DRL21-like LRR repeat region" evidence="10">
    <location>
        <begin position="669"/>
        <end position="794"/>
    </location>
</feature>
<dbReference type="SUPFAM" id="SSF52047">
    <property type="entry name" value="RNI-like"/>
    <property type="match status" value="1"/>
</dbReference>
<dbReference type="SUPFAM" id="SSF52540">
    <property type="entry name" value="P-loop containing nucleoside triphosphate hydrolases"/>
    <property type="match status" value="1"/>
</dbReference>
<dbReference type="GO" id="GO:0005524">
    <property type="term" value="F:ATP binding"/>
    <property type="evidence" value="ECO:0007669"/>
    <property type="project" value="UniProtKB-KW"/>
</dbReference>
<accession>A0AAF0XJX2</accession>
<dbReference type="InterPro" id="IPR056789">
    <property type="entry name" value="LRR_R13L1-DRL21"/>
</dbReference>
<dbReference type="Gene3D" id="3.40.50.300">
    <property type="entry name" value="P-loop containing nucleotide triphosphate hydrolases"/>
    <property type="match status" value="1"/>
</dbReference>
<comment type="similarity">
    <text evidence="1">Belongs to the disease resistance NB-LRR family.</text>
</comment>
<organism evidence="11 12">
    <name type="scientific">Daucus carota subsp. sativus</name>
    <name type="common">Carrot</name>
    <dbReference type="NCBI Taxonomy" id="79200"/>
    <lineage>
        <taxon>Eukaryota</taxon>
        <taxon>Viridiplantae</taxon>
        <taxon>Streptophyta</taxon>
        <taxon>Embryophyta</taxon>
        <taxon>Tracheophyta</taxon>
        <taxon>Spermatophyta</taxon>
        <taxon>Magnoliopsida</taxon>
        <taxon>eudicotyledons</taxon>
        <taxon>Gunneridae</taxon>
        <taxon>Pentapetalae</taxon>
        <taxon>asterids</taxon>
        <taxon>campanulids</taxon>
        <taxon>Apiales</taxon>
        <taxon>Apiaceae</taxon>
        <taxon>Apioideae</taxon>
        <taxon>Scandiceae</taxon>
        <taxon>Daucinae</taxon>
        <taxon>Daucus</taxon>
        <taxon>Daucus sect. Daucus</taxon>
    </lineage>
</organism>
<dbReference type="Pfam" id="PF00931">
    <property type="entry name" value="NB-ARC"/>
    <property type="match status" value="1"/>
</dbReference>
<protein>
    <recommendedName>
        <fullName evidence="13">NB-ARC domain-containing protein</fullName>
    </recommendedName>
</protein>
<dbReference type="EMBL" id="CP093349">
    <property type="protein sequence ID" value="WOH09423.1"/>
    <property type="molecule type" value="Genomic_DNA"/>
</dbReference>
<dbReference type="Pfam" id="PF25019">
    <property type="entry name" value="LRR_R13L1-DRL21"/>
    <property type="match status" value="1"/>
</dbReference>
<evidence type="ECO:0000256" key="2">
    <source>
        <dbReference type="ARBA" id="ARBA00022614"/>
    </source>
</evidence>
<dbReference type="InterPro" id="IPR002182">
    <property type="entry name" value="NB-ARC"/>
</dbReference>
<dbReference type="Gene3D" id="1.10.10.10">
    <property type="entry name" value="Winged helix-like DNA-binding domain superfamily/Winged helix DNA-binding domain"/>
    <property type="match status" value="1"/>
</dbReference>
<keyword evidence="5" id="KW-0611">Plant defense</keyword>
<keyword evidence="6" id="KW-0067">ATP-binding</keyword>
<dbReference type="InterPro" id="IPR042197">
    <property type="entry name" value="Apaf_helical"/>
</dbReference>
<evidence type="ECO:0000256" key="3">
    <source>
        <dbReference type="ARBA" id="ARBA00022737"/>
    </source>
</evidence>
<dbReference type="Pfam" id="PF18052">
    <property type="entry name" value="Rx_N"/>
    <property type="match status" value="1"/>
</dbReference>
<proteinExistence type="inferred from homology"/>
<keyword evidence="12" id="KW-1185">Reference proteome</keyword>
<dbReference type="SUPFAM" id="SSF52058">
    <property type="entry name" value="L domain-like"/>
    <property type="match status" value="1"/>
</dbReference>
<evidence type="ECO:0000259" key="7">
    <source>
        <dbReference type="Pfam" id="PF00931"/>
    </source>
</evidence>
<feature type="domain" description="Disease resistance N-terminal" evidence="8">
    <location>
        <begin position="13"/>
        <end position="97"/>
    </location>
</feature>
<dbReference type="InterPro" id="IPR032675">
    <property type="entry name" value="LRR_dom_sf"/>
</dbReference>
<evidence type="ECO:0000256" key="6">
    <source>
        <dbReference type="ARBA" id="ARBA00022840"/>
    </source>
</evidence>
<dbReference type="PRINTS" id="PR00364">
    <property type="entry name" value="DISEASERSIST"/>
</dbReference>
<evidence type="ECO:0000313" key="11">
    <source>
        <dbReference type="EMBL" id="WOH09423.1"/>
    </source>
</evidence>
<dbReference type="FunFam" id="1.10.10.10:FF:000322">
    <property type="entry name" value="Probable disease resistance protein At1g63360"/>
    <property type="match status" value="1"/>
</dbReference>
<dbReference type="PANTHER" id="PTHR36766:SF70">
    <property type="entry name" value="DISEASE RESISTANCE PROTEIN RGA4"/>
    <property type="match status" value="1"/>
</dbReference>
<feature type="domain" description="NB-ARC" evidence="7">
    <location>
        <begin position="185"/>
        <end position="341"/>
    </location>
</feature>
<dbReference type="Gene3D" id="3.80.10.10">
    <property type="entry name" value="Ribonuclease Inhibitor"/>
    <property type="match status" value="2"/>
</dbReference>
<name>A0AAF0XJX2_DAUCS</name>
<evidence type="ECO:0000256" key="4">
    <source>
        <dbReference type="ARBA" id="ARBA00022741"/>
    </source>
</evidence>
<dbReference type="Gene3D" id="1.20.5.4130">
    <property type="match status" value="1"/>
</dbReference>
<evidence type="ECO:0000259" key="8">
    <source>
        <dbReference type="Pfam" id="PF18052"/>
    </source>
</evidence>
<dbReference type="InterPro" id="IPR027417">
    <property type="entry name" value="P-loop_NTPase"/>
</dbReference>
<keyword evidence="4" id="KW-0547">Nucleotide-binding</keyword>
<evidence type="ECO:0000256" key="5">
    <source>
        <dbReference type="ARBA" id="ARBA00022821"/>
    </source>
</evidence>
<evidence type="ECO:0000256" key="1">
    <source>
        <dbReference type="ARBA" id="ARBA00008894"/>
    </source>
</evidence>